<dbReference type="SUPFAM" id="SSF48464">
    <property type="entry name" value="ENTH/VHS domain"/>
    <property type="match status" value="1"/>
</dbReference>
<evidence type="ECO:0000256" key="2">
    <source>
        <dbReference type="ARBA" id="ARBA00010130"/>
    </source>
</evidence>
<comment type="similarity">
    <text evidence="2">Belongs to the epsin family.</text>
</comment>
<keyword evidence="10" id="KW-1185">Reference proteome</keyword>
<evidence type="ECO:0000256" key="5">
    <source>
        <dbReference type="ARBA" id="ARBA00022737"/>
    </source>
</evidence>
<gene>
    <name evidence="9" type="ORF">GDO86_013954</name>
</gene>
<keyword evidence="5" id="KW-0677">Repeat</keyword>
<dbReference type="GO" id="GO:0030125">
    <property type="term" value="C:clathrin vesicle coat"/>
    <property type="evidence" value="ECO:0007669"/>
    <property type="project" value="TreeGrafter"/>
</dbReference>
<name>A0A8T2JRW9_9PIPI</name>
<feature type="domain" description="ENTH" evidence="8">
    <location>
        <begin position="12"/>
        <end position="144"/>
    </location>
</feature>
<sequence>MATSSLRRQVKNIVHNYTQAEVKVREATSNDPWGPPASLMSEIALLTHHAEAFPEIMMMVWRRLNDNGKNWRHVYKAMTLLDYLLKNGSKKVVDECNENIITIQTLKDFQFIDRDGKDQGINVRERAKQIVSLLKDGEKLKQERIQAKNTRRRISNGSNITSNGQKISFNTAATGASCSKLSVELEQVRPQSSGEEELQLQLALAMSREEAEKKASPSAPNEDEELQLQAALSQSKEEYEKERRSAQGEISLIEKALSQYHSSGEYQEFYATKKSDKSEAHDLDFVDVFGPAPTSSVDMWNSGSLLVPNNGPTKSASYGSLYPSWDSLSAANSSSLPWDMPTHSTQLQEGQTSQSIVFGSDKHAGWKEPSVVIKNTPNDPWGSVDTALDIFGQPPLSAALNSQTKAPLKSESPFELELFGESVPSTKSNNNHLELKSLEDSLDEVKSHSRCRTPESFLDPAARSLVNLESLIAPPGSAARTKNPFASALIEPSENNPFQPGDQKPTLNQMKNNSAVPGTSAPLLPMQNASTLPTFPVVQNSMPPLSASPGFFMPSNAPLLMPLYSNAPLLGIPPTLNNAPFPQVVSVNQLSSSFTHPSPAGNNPFL</sequence>
<dbReference type="AlphaFoldDB" id="A0A8T2JRW9"/>
<dbReference type="GO" id="GO:0005543">
    <property type="term" value="F:phospholipid binding"/>
    <property type="evidence" value="ECO:0007669"/>
    <property type="project" value="TreeGrafter"/>
</dbReference>
<evidence type="ECO:0000313" key="9">
    <source>
        <dbReference type="EMBL" id="KAG8446313.1"/>
    </source>
</evidence>
<feature type="region of interest" description="Disordered" evidence="7">
    <location>
        <begin position="487"/>
        <end position="507"/>
    </location>
</feature>
<evidence type="ECO:0000256" key="3">
    <source>
        <dbReference type="ARBA" id="ARBA00022490"/>
    </source>
</evidence>
<evidence type="ECO:0000256" key="6">
    <source>
        <dbReference type="ARBA" id="ARBA00023121"/>
    </source>
</evidence>
<dbReference type="InterPro" id="IPR013809">
    <property type="entry name" value="ENTH"/>
</dbReference>
<evidence type="ECO:0000256" key="4">
    <source>
        <dbReference type="ARBA" id="ARBA00022553"/>
    </source>
</evidence>
<keyword evidence="3" id="KW-0963">Cytoplasm</keyword>
<dbReference type="InterPro" id="IPR008942">
    <property type="entry name" value="ENTH_VHS"/>
</dbReference>
<feature type="compositionally biased region" description="Basic and acidic residues" evidence="7">
    <location>
        <begin position="235"/>
        <end position="246"/>
    </location>
</feature>
<dbReference type="PROSITE" id="PS50942">
    <property type="entry name" value="ENTH"/>
    <property type="match status" value="1"/>
</dbReference>
<dbReference type="SMART" id="SM00726">
    <property type="entry name" value="UIM"/>
    <property type="match status" value="2"/>
</dbReference>
<dbReference type="PROSITE" id="PS50330">
    <property type="entry name" value="UIM"/>
    <property type="match status" value="2"/>
</dbReference>
<dbReference type="PANTHER" id="PTHR12276">
    <property type="entry name" value="EPSIN/ENT-RELATED"/>
    <property type="match status" value="1"/>
</dbReference>
<evidence type="ECO:0000259" key="8">
    <source>
        <dbReference type="PROSITE" id="PS50942"/>
    </source>
</evidence>
<evidence type="ECO:0000256" key="1">
    <source>
        <dbReference type="ARBA" id="ARBA00004496"/>
    </source>
</evidence>
<dbReference type="CDD" id="cd16990">
    <property type="entry name" value="ENTH_Epsin"/>
    <property type="match status" value="1"/>
</dbReference>
<accession>A0A8T2JRW9</accession>
<dbReference type="GO" id="GO:0006897">
    <property type="term" value="P:endocytosis"/>
    <property type="evidence" value="ECO:0007669"/>
    <property type="project" value="TreeGrafter"/>
</dbReference>
<keyword evidence="6" id="KW-0446">Lipid-binding</keyword>
<dbReference type="GO" id="GO:0005768">
    <property type="term" value="C:endosome"/>
    <property type="evidence" value="ECO:0007669"/>
    <property type="project" value="TreeGrafter"/>
</dbReference>
<dbReference type="EMBL" id="JAACNH010000003">
    <property type="protein sequence ID" value="KAG8446313.1"/>
    <property type="molecule type" value="Genomic_DNA"/>
</dbReference>
<dbReference type="Proteomes" id="UP000812440">
    <property type="component" value="Chromosome 8_10"/>
</dbReference>
<reference evidence="9" key="1">
    <citation type="thesis" date="2020" institute="ProQuest LLC" country="789 East Eisenhower Parkway, Ann Arbor, MI, USA">
        <title>Comparative Genomics and Chromosome Evolution.</title>
        <authorList>
            <person name="Mudd A.B."/>
        </authorList>
    </citation>
    <scope>NUCLEOTIDE SEQUENCE</scope>
    <source>
        <strain evidence="9">Female2</strain>
        <tissue evidence="9">Blood</tissue>
    </source>
</reference>
<comment type="caution">
    <text evidence="9">The sequence shown here is derived from an EMBL/GenBank/DDBJ whole genome shotgun (WGS) entry which is preliminary data.</text>
</comment>
<evidence type="ECO:0000256" key="7">
    <source>
        <dbReference type="SAM" id="MobiDB-lite"/>
    </source>
</evidence>
<feature type="region of interest" description="Disordered" evidence="7">
    <location>
        <begin position="207"/>
        <end position="247"/>
    </location>
</feature>
<organism evidence="9 10">
    <name type="scientific">Hymenochirus boettgeri</name>
    <name type="common">Congo dwarf clawed frog</name>
    <dbReference type="NCBI Taxonomy" id="247094"/>
    <lineage>
        <taxon>Eukaryota</taxon>
        <taxon>Metazoa</taxon>
        <taxon>Chordata</taxon>
        <taxon>Craniata</taxon>
        <taxon>Vertebrata</taxon>
        <taxon>Euteleostomi</taxon>
        <taxon>Amphibia</taxon>
        <taxon>Batrachia</taxon>
        <taxon>Anura</taxon>
        <taxon>Pipoidea</taxon>
        <taxon>Pipidae</taxon>
        <taxon>Pipinae</taxon>
        <taxon>Hymenochirus</taxon>
    </lineage>
</organism>
<protein>
    <recommendedName>
        <fullName evidence="8">ENTH domain-containing protein</fullName>
    </recommendedName>
</protein>
<comment type="subcellular location">
    <subcellularLocation>
        <location evidence="1">Cytoplasm</location>
    </subcellularLocation>
</comment>
<keyword evidence="4" id="KW-0597">Phosphoprotein</keyword>
<dbReference type="GO" id="GO:0005886">
    <property type="term" value="C:plasma membrane"/>
    <property type="evidence" value="ECO:0007669"/>
    <property type="project" value="TreeGrafter"/>
</dbReference>
<dbReference type="PANTHER" id="PTHR12276:SF120">
    <property type="entry name" value="EPSIN-3"/>
    <property type="match status" value="1"/>
</dbReference>
<dbReference type="FunFam" id="1.25.40.90:FF:000002">
    <property type="entry name" value="epsin-2 isoform X1"/>
    <property type="match status" value="1"/>
</dbReference>
<dbReference type="InterPro" id="IPR003903">
    <property type="entry name" value="UIM_dom"/>
</dbReference>
<dbReference type="SMART" id="SM00273">
    <property type="entry name" value="ENTH"/>
    <property type="match status" value="1"/>
</dbReference>
<dbReference type="Gene3D" id="1.25.40.90">
    <property type="match status" value="1"/>
</dbReference>
<evidence type="ECO:0000313" key="10">
    <source>
        <dbReference type="Proteomes" id="UP000812440"/>
    </source>
</evidence>
<proteinExistence type="inferred from homology"/>
<dbReference type="GO" id="GO:0030276">
    <property type="term" value="F:clathrin binding"/>
    <property type="evidence" value="ECO:0007669"/>
    <property type="project" value="TreeGrafter"/>
</dbReference>
<dbReference type="Pfam" id="PF01417">
    <property type="entry name" value="ENTH"/>
    <property type="match status" value="1"/>
</dbReference>
<dbReference type="OrthoDB" id="4033880at2759"/>